<dbReference type="InterPro" id="IPR057039">
    <property type="entry name" value="At5g52880_ARM"/>
</dbReference>
<sequence>MGVSPLSEDGKSSTGEWLAVQWSFVLNLRGLSCSYRFRMSNPLERYHKLSLIDSLGKSYSYPLACKELSFLIRGAFIKLPKNLQSLIYQHIITAFHLLPELEKIWVAFGYGSCQLPQDVLLHIFRFLDVQSLGSAGLVCRSWNVAADDEYLWQLQYTTFFGCPDDNSKPINDKDSEDDFASSSTPHVDWKEEFKKAYVDSETDSDEDVISEFWALPKYLGSRGMS</sequence>
<dbReference type="AlphaFoldDB" id="A0A9I9EHS7"/>
<dbReference type="InterPro" id="IPR036047">
    <property type="entry name" value="F-box-like_dom_sf"/>
</dbReference>
<reference evidence="2" key="1">
    <citation type="submission" date="2023-03" db="UniProtKB">
        <authorList>
            <consortium name="EnsemblPlants"/>
        </authorList>
    </citation>
    <scope>IDENTIFICATION</scope>
</reference>
<evidence type="ECO:0000259" key="1">
    <source>
        <dbReference type="PROSITE" id="PS50181"/>
    </source>
</evidence>
<dbReference type="Pfam" id="PF12937">
    <property type="entry name" value="F-box-like"/>
    <property type="match status" value="1"/>
</dbReference>
<accession>A0A9I9EHS7</accession>
<organism evidence="2">
    <name type="scientific">Cucumis melo</name>
    <name type="common">Muskmelon</name>
    <dbReference type="NCBI Taxonomy" id="3656"/>
    <lineage>
        <taxon>Eukaryota</taxon>
        <taxon>Viridiplantae</taxon>
        <taxon>Streptophyta</taxon>
        <taxon>Embryophyta</taxon>
        <taxon>Tracheophyta</taxon>
        <taxon>Spermatophyta</taxon>
        <taxon>Magnoliopsida</taxon>
        <taxon>eudicotyledons</taxon>
        <taxon>Gunneridae</taxon>
        <taxon>Pentapetalae</taxon>
        <taxon>rosids</taxon>
        <taxon>fabids</taxon>
        <taxon>Cucurbitales</taxon>
        <taxon>Cucurbitaceae</taxon>
        <taxon>Benincaseae</taxon>
        <taxon>Cucumis</taxon>
    </lineage>
</organism>
<name>A0A9I9EHS7_CUCME</name>
<dbReference type="PANTHER" id="PTHR47744:SF1">
    <property type="entry name" value="OS05G0526300 PROTEIN"/>
    <property type="match status" value="1"/>
</dbReference>
<dbReference type="PANTHER" id="PTHR47744">
    <property type="entry name" value="OS05G0526300 PROTEIN"/>
    <property type="match status" value="1"/>
</dbReference>
<dbReference type="Gramene" id="MELO3C034012.2.1">
    <property type="protein sequence ID" value="MELO3C034012.2.1"/>
    <property type="gene ID" value="MELO3C034012.2"/>
</dbReference>
<evidence type="ECO:0000313" key="2">
    <source>
        <dbReference type="EnsemblPlants" id="MELO3C034012.2.1"/>
    </source>
</evidence>
<feature type="domain" description="F-box" evidence="1">
    <location>
        <begin position="109"/>
        <end position="155"/>
    </location>
</feature>
<dbReference type="SMART" id="SM00256">
    <property type="entry name" value="FBOX"/>
    <property type="match status" value="1"/>
</dbReference>
<dbReference type="SUPFAM" id="SSF81383">
    <property type="entry name" value="F-box domain"/>
    <property type="match status" value="1"/>
</dbReference>
<dbReference type="InterPro" id="IPR001810">
    <property type="entry name" value="F-box_dom"/>
</dbReference>
<dbReference type="Pfam" id="PF24104">
    <property type="entry name" value="At5g52880_ARM"/>
    <property type="match status" value="1"/>
</dbReference>
<dbReference type="Gene3D" id="1.20.1280.50">
    <property type="match status" value="1"/>
</dbReference>
<dbReference type="PROSITE" id="PS50181">
    <property type="entry name" value="FBOX"/>
    <property type="match status" value="1"/>
</dbReference>
<protein>
    <recommendedName>
        <fullName evidence="1">F-box domain-containing protein</fullName>
    </recommendedName>
</protein>
<dbReference type="EnsemblPlants" id="MELO3C034012.2.1">
    <property type="protein sequence ID" value="MELO3C034012.2.1"/>
    <property type="gene ID" value="MELO3C034012.2"/>
</dbReference>
<proteinExistence type="predicted"/>